<evidence type="ECO:0000256" key="2">
    <source>
        <dbReference type="ARBA" id="ARBA00023306"/>
    </source>
</evidence>
<reference evidence="5 6" key="1">
    <citation type="journal article" date="2013" name="BMC Genomics">
        <title>Genomics-driven discovery of the pneumocandin biosynthetic gene cluster in the fungus Glarea lozoyensis.</title>
        <authorList>
            <person name="Chen L."/>
            <person name="Yue Q."/>
            <person name="Zhang X."/>
            <person name="Xiang M."/>
            <person name="Wang C."/>
            <person name="Li S."/>
            <person name="Che Y."/>
            <person name="Ortiz-Lopez F.J."/>
            <person name="Bills G.F."/>
            <person name="Liu X."/>
            <person name="An Z."/>
        </authorList>
    </citation>
    <scope>NUCLEOTIDE SEQUENCE [LARGE SCALE GENOMIC DNA]</scope>
    <source>
        <strain evidence="6">ATCC 20868 / MF5171</strain>
    </source>
</reference>
<evidence type="ECO:0000313" key="6">
    <source>
        <dbReference type="Proteomes" id="UP000016922"/>
    </source>
</evidence>
<feature type="region of interest" description="Disordered" evidence="3">
    <location>
        <begin position="95"/>
        <end position="174"/>
    </location>
</feature>
<dbReference type="KEGG" id="glz:GLAREA_04488"/>
<keyword evidence="2" id="KW-0131">Cell cycle</keyword>
<evidence type="ECO:0000313" key="5">
    <source>
        <dbReference type="EMBL" id="EPE27697.1"/>
    </source>
</evidence>
<comment type="similarity">
    <text evidence="1">Belongs to the Cdt1 family.</text>
</comment>
<protein>
    <recommendedName>
        <fullName evidence="4">DNA replication factor Cdt1 C-terminal domain-containing protein</fullName>
    </recommendedName>
</protein>
<gene>
    <name evidence="5" type="ORF">GLAREA_04488</name>
</gene>
<proteinExistence type="inferred from homology"/>
<evidence type="ECO:0000259" key="4">
    <source>
        <dbReference type="Pfam" id="PF16679"/>
    </source>
</evidence>
<dbReference type="HOGENOM" id="CLU_031309_0_0_1"/>
<feature type="compositionally biased region" description="Low complexity" evidence="3">
    <location>
        <begin position="138"/>
        <end position="153"/>
    </location>
</feature>
<dbReference type="Proteomes" id="UP000016922">
    <property type="component" value="Unassembled WGS sequence"/>
</dbReference>
<accession>S3CMG1</accession>
<feature type="domain" description="DNA replication factor Cdt1 C-terminal" evidence="4">
    <location>
        <begin position="373"/>
        <end position="471"/>
    </location>
</feature>
<feature type="compositionally biased region" description="Polar residues" evidence="3">
    <location>
        <begin position="165"/>
        <end position="174"/>
    </location>
</feature>
<dbReference type="EMBL" id="KE145369">
    <property type="protein sequence ID" value="EPE27697.1"/>
    <property type="molecule type" value="Genomic_DNA"/>
</dbReference>
<dbReference type="Gene3D" id="1.10.10.1420">
    <property type="entry name" value="DNA replication factor Cdt1, C-terminal WH domain"/>
    <property type="match status" value="1"/>
</dbReference>
<keyword evidence="6" id="KW-1185">Reference proteome</keyword>
<organism evidence="5 6">
    <name type="scientific">Glarea lozoyensis (strain ATCC 20868 / MF5171)</name>
    <dbReference type="NCBI Taxonomy" id="1116229"/>
    <lineage>
        <taxon>Eukaryota</taxon>
        <taxon>Fungi</taxon>
        <taxon>Dikarya</taxon>
        <taxon>Ascomycota</taxon>
        <taxon>Pezizomycotina</taxon>
        <taxon>Leotiomycetes</taxon>
        <taxon>Helotiales</taxon>
        <taxon>Helotiaceae</taxon>
        <taxon>Glarea</taxon>
    </lineage>
</organism>
<dbReference type="InterPro" id="IPR038090">
    <property type="entry name" value="Cdt1_C_WH_dom_sf"/>
</dbReference>
<dbReference type="eggNOG" id="ENOG502S8WG">
    <property type="taxonomic scope" value="Eukaryota"/>
</dbReference>
<feature type="compositionally biased region" description="Low complexity" evidence="3">
    <location>
        <begin position="102"/>
        <end position="112"/>
    </location>
</feature>
<dbReference type="Pfam" id="PF26121">
    <property type="entry name" value="HTH_CDT1"/>
    <property type="match status" value="1"/>
</dbReference>
<name>S3CMG1_GLAL2</name>
<dbReference type="InterPro" id="IPR032054">
    <property type="entry name" value="Cdt1_C"/>
</dbReference>
<dbReference type="AlphaFoldDB" id="S3CMG1"/>
<dbReference type="Pfam" id="PF16679">
    <property type="entry name" value="CDT1_C"/>
    <property type="match status" value="1"/>
</dbReference>
<evidence type="ECO:0000256" key="3">
    <source>
        <dbReference type="SAM" id="MobiDB-lite"/>
    </source>
</evidence>
<dbReference type="OMA" id="WGKRQVT"/>
<dbReference type="OrthoDB" id="341730at2759"/>
<sequence length="498" mass="54694">MPTAIKRRKVASASYKAASLVNKTGGIAAFTKVSKSNTVIEKDLTGKPKKLPVISITQIDQESPVLGRKRKAIEIEEESEQEALHITYSAGKTYEREPLPPTQITPQTIPQTPRKPLLSSKVHSVDTPTKGARGLLDRLLLTSNTPTRSSSNPKSDSTPLLDLNTPPSSQDSTNKLPSELLDLINLHAAFLTALSLHYAHNGTNSPADLRMLCPNVARAWGKRSVTPEDIQRTLGILNSHNSQKRSDNRVAHLTLSDYGHGKICIEISITGNKAGRIARPVNENLMNEIFVKELEGLWEQKSATDLEAKQFISTLPMEPITTCSSLIKGAAVIAKGQRRLEEFKVGITIKKEEEKVKKEEAETLYQAGAKPTLLERLRAKQLEKINAPPPPTKEELARKVAMQKIEEVAAVLSILSTSSSVGQQRISFTLPTIWGKLRDSLKTPISKSEGEVCIRLLATEIAPAWVKLVKLGKVEALVVNRDERPTEASILERIKQAA</sequence>
<dbReference type="GeneID" id="19463543"/>
<evidence type="ECO:0000256" key="1">
    <source>
        <dbReference type="ARBA" id="ARBA00008356"/>
    </source>
</evidence>
<dbReference type="RefSeq" id="XP_008085056.1">
    <property type="nucleotide sequence ID" value="XM_008086865.1"/>
</dbReference>